<evidence type="ECO:0000313" key="17">
    <source>
        <dbReference type="EnsemblMetazoa" id="CLYHEMP023824.1"/>
    </source>
</evidence>
<organism evidence="17 18">
    <name type="scientific">Clytia hemisphaerica</name>
    <dbReference type="NCBI Taxonomy" id="252671"/>
    <lineage>
        <taxon>Eukaryota</taxon>
        <taxon>Metazoa</taxon>
        <taxon>Cnidaria</taxon>
        <taxon>Hydrozoa</taxon>
        <taxon>Hydroidolina</taxon>
        <taxon>Leptothecata</taxon>
        <taxon>Obeliida</taxon>
        <taxon>Clytiidae</taxon>
        <taxon>Clytia</taxon>
    </lineage>
</organism>
<name>A0A7M5XMA4_9CNID</name>
<proteinExistence type="inferred from homology"/>
<evidence type="ECO:0000256" key="8">
    <source>
        <dbReference type="ARBA" id="ARBA00022837"/>
    </source>
</evidence>
<reference evidence="17" key="1">
    <citation type="submission" date="2021-01" db="UniProtKB">
        <authorList>
            <consortium name="EnsemblMetazoa"/>
        </authorList>
    </citation>
    <scope>IDENTIFICATION</scope>
</reference>
<keyword evidence="6 15" id="KW-0812">Transmembrane</keyword>
<dbReference type="OrthoDB" id="278338at2759"/>
<dbReference type="PANTHER" id="PTHR13462">
    <property type="entry name" value="CALCIUM UNIPORTER PROTEIN, MITOCHONDRIAL"/>
    <property type="match status" value="1"/>
</dbReference>
<comment type="domain">
    <text evidence="15">The selectivity filter, in which calcium ions are arranged in single file, is composed of two acidic rings separated by one helical turn along the central axis of the channel pore.</text>
</comment>
<feature type="transmembrane region" description="Helical" evidence="15">
    <location>
        <begin position="239"/>
        <end position="257"/>
    </location>
</feature>
<dbReference type="PANTHER" id="PTHR13462:SF10">
    <property type="entry name" value="CALCIUM UNIPORTER PROTEIN, MITOCHONDRIAL"/>
    <property type="match status" value="1"/>
</dbReference>
<evidence type="ECO:0000256" key="10">
    <source>
        <dbReference type="ARBA" id="ARBA00023065"/>
    </source>
</evidence>
<evidence type="ECO:0000256" key="4">
    <source>
        <dbReference type="ARBA" id="ARBA00022568"/>
    </source>
</evidence>
<evidence type="ECO:0000256" key="1">
    <source>
        <dbReference type="ARBA" id="ARBA00004448"/>
    </source>
</evidence>
<feature type="transmembrane region" description="Helical" evidence="15">
    <location>
        <begin position="207"/>
        <end position="227"/>
    </location>
</feature>
<dbReference type="AlphaFoldDB" id="A0A7M5XMA4"/>
<keyword evidence="11 15" id="KW-0496">Mitochondrion</keyword>
<evidence type="ECO:0000256" key="12">
    <source>
        <dbReference type="ARBA" id="ARBA00023136"/>
    </source>
</evidence>
<evidence type="ECO:0000256" key="2">
    <source>
        <dbReference type="ARBA" id="ARBA00005653"/>
    </source>
</evidence>
<evidence type="ECO:0000256" key="13">
    <source>
        <dbReference type="ARBA" id="ARBA00023303"/>
    </source>
</evidence>
<evidence type="ECO:0000256" key="11">
    <source>
        <dbReference type="ARBA" id="ARBA00023128"/>
    </source>
</evidence>
<evidence type="ECO:0000256" key="6">
    <source>
        <dbReference type="ARBA" id="ARBA00022692"/>
    </source>
</evidence>
<keyword evidence="13 15" id="KW-0407">Ion channel</keyword>
<keyword evidence="3 15" id="KW-0813">Transport</keyword>
<evidence type="ECO:0000259" key="16">
    <source>
        <dbReference type="Pfam" id="PF04678"/>
    </source>
</evidence>
<keyword evidence="7 15" id="KW-0999">Mitochondrion inner membrane</keyword>
<comment type="function">
    <text evidence="15">Mitochondrial inner membrane calcium uniporter that mediates calcium uptake into mitochondria. Mitochondrial calcium homeostasis plays key roles in cellular physiology and regulates cell bioenergetics, cytoplasmic calcium signals and activation of cell death pathways.</text>
</comment>
<sequence>MFQFRHVRKLRQSIAILKKTTTATHQHQVPCMSNVLQRFMSQNAAGDAACAFRNGLVVLTLPMPSRNEKCEFTLRPVSHTVKDLVTFAQEEDKGIDRIAVYSMEGVRISHATPIDILMQQDFQIKVNDKSFDILPPKPEQFPVVLDDQMSSTKNLISQLYTDMNVDEYKDNHERALKVHLETLKNELSPLEHQKALIDERAAKRTTFLVWAGLGYMAWQFGFLARLTWWEYSWDIMEPVTYFVTYGTSLIMYAYFVLTREDCNYPEVKRRSHLLNFYRETEKQKFNVNSYNAKKEMVAKLEEELELLNTYPLAAGKKQISE</sequence>
<comment type="similarity">
    <text evidence="2 15">Belongs to the MCU (TC 1.A.77) family.</text>
</comment>
<keyword evidence="8 15" id="KW-0106">Calcium</keyword>
<evidence type="ECO:0000256" key="3">
    <source>
        <dbReference type="ARBA" id="ARBA00022448"/>
    </source>
</evidence>
<evidence type="ECO:0000313" key="18">
    <source>
        <dbReference type="Proteomes" id="UP000594262"/>
    </source>
</evidence>
<keyword evidence="5 15" id="KW-0107">Calcium channel</keyword>
<keyword evidence="18" id="KW-1185">Reference proteome</keyword>
<dbReference type="InterPro" id="IPR039055">
    <property type="entry name" value="MCU_fam"/>
</dbReference>
<dbReference type="Pfam" id="PF04678">
    <property type="entry name" value="MCU"/>
    <property type="match status" value="1"/>
</dbReference>
<keyword evidence="10 15" id="KW-0406">Ion transport</keyword>
<dbReference type="GO" id="GO:0036444">
    <property type="term" value="P:calcium import into the mitochondrion"/>
    <property type="evidence" value="ECO:0007669"/>
    <property type="project" value="TreeGrafter"/>
</dbReference>
<keyword evidence="9 15" id="KW-1133">Transmembrane helix</keyword>
<evidence type="ECO:0000256" key="5">
    <source>
        <dbReference type="ARBA" id="ARBA00022673"/>
    </source>
</evidence>
<dbReference type="InterPro" id="IPR006769">
    <property type="entry name" value="MCU_C"/>
</dbReference>
<accession>A0A7M5XMA4</accession>
<evidence type="ECO:0000256" key="7">
    <source>
        <dbReference type="ARBA" id="ARBA00022792"/>
    </source>
</evidence>
<dbReference type="GO" id="GO:1990246">
    <property type="term" value="C:uniplex complex"/>
    <property type="evidence" value="ECO:0007669"/>
    <property type="project" value="TreeGrafter"/>
</dbReference>
<dbReference type="EnsemblMetazoa" id="CLYHEMT023824.1">
    <property type="protein sequence ID" value="CLYHEMP023824.1"/>
    <property type="gene ID" value="CLYHEMG023824"/>
</dbReference>
<dbReference type="Proteomes" id="UP000594262">
    <property type="component" value="Unplaced"/>
</dbReference>
<keyword evidence="12 15" id="KW-0472">Membrane</keyword>
<evidence type="ECO:0000256" key="14">
    <source>
        <dbReference type="ARBA" id="ARBA00036634"/>
    </source>
</evidence>
<evidence type="ECO:0000256" key="15">
    <source>
        <dbReference type="RuleBase" id="RU367035"/>
    </source>
</evidence>
<dbReference type="GO" id="GO:0005262">
    <property type="term" value="F:calcium channel activity"/>
    <property type="evidence" value="ECO:0007669"/>
    <property type="project" value="UniProtKB-UniRule"/>
</dbReference>
<evidence type="ECO:0000256" key="9">
    <source>
        <dbReference type="ARBA" id="ARBA00022989"/>
    </source>
</evidence>
<dbReference type="GO" id="GO:0051560">
    <property type="term" value="P:mitochondrial calcium ion homeostasis"/>
    <property type="evidence" value="ECO:0007669"/>
    <property type="project" value="UniProtKB-UniRule"/>
</dbReference>
<dbReference type="GO" id="GO:0015292">
    <property type="term" value="F:uniporter activity"/>
    <property type="evidence" value="ECO:0007669"/>
    <property type="project" value="UniProtKB-UniRule"/>
</dbReference>
<comment type="catalytic activity">
    <reaction evidence="14">
        <text>Ca(2+)(in) = Ca(2+)(out)</text>
        <dbReference type="Rhea" id="RHEA:29671"/>
        <dbReference type="ChEBI" id="CHEBI:29108"/>
    </reaction>
</comment>
<protein>
    <recommendedName>
        <fullName evidence="15">Calcium uniporter protein</fullName>
    </recommendedName>
</protein>
<feature type="domain" description="Calcium uniporter protein C-terminal" evidence="16">
    <location>
        <begin position="91"/>
        <end position="292"/>
    </location>
</feature>
<comment type="subcellular location">
    <subcellularLocation>
        <location evidence="1 15">Mitochondrion inner membrane</location>
        <topology evidence="1 15">Multi-pass membrane protein</topology>
    </subcellularLocation>
</comment>
<keyword evidence="4 15" id="KW-0109">Calcium transport</keyword>